<dbReference type="GO" id="GO:0031262">
    <property type="term" value="C:Ndc80 complex"/>
    <property type="evidence" value="ECO:0007669"/>
    <property type="project" value="InterPro"/>
</dbReference>
<organism evidence="16 17">
    <name type="scientific">Dispira parvispora</name>
    <dbReference type="NCBI Taxonomy" id="1520584"/>
    <lineage>
        <taxon>Eukaryota</taxon>
        <taxon>Fungi</taxon>
        <taxon>Fungi incertae sedis</taxon>
        <taxon>Zoopagomycota</taxon>
        <taxon>Kickxellomycotina</taxon>
        <taxon>Dimargaritomycetes</taxon>
        <taxon>Dimargaritales</taxon>
        <taxon>Dimargaritaceae</taxon>
        <taxon>Dispira</taxon>
    </lineage>
</organism>
<dbReference type="GO" id="GO:0051315">
    <property type="term" value="P:attachment of mitotic spindle microtubules to kinetochore"/>
    <property type="evidence" value="ECO:0007669"/>
    <property type="project" value="TreeGrafter"/>
</dbReference>
<name>A0A9W8E3Q2_9FUNG</name>
<keyword evidence="5" id="KW-0132">Cell division</keyword>
<evidence type="ECO:0000256" key="4">
    <source>
        <dbReference type="ARBA" id="ARBA00022454"/>
    </source>
</evidence>
<dbReference type="Pfam" id="PF18595">
    <property type="entry name" value="Nuf2_DHR10-like"/>
    <property type="match status" value="1"/>
</dbReference>
<comment type="subcellular location">
    <subcellularLocation>
        <location evidence="2">Chromosome</location>
        <location evidence="2">Centromere</location>
        <location evidence="2">Kinetochore</location>
    </subcellularLocation>
    <subcellularLocation>
        <location evidence="1">Nucleus</location>
    </subcellularLocation>
</comment>
<dbReference type="EMBL" id="JANBPY010000260">
    <property type="protein sequence ID" value="KAJ1967919.1"/>
    <property type="molecule type" value="Genomic_DNA"/>
</dbReference>
<evidence type="ECO:0000256" key="13">
    <source>
        <dbReference type="SAM" id="MobiDB-lite"/>
    </source>
</evidence>
<evidence type="ECO:0000256" key="12">
    <source>
        <dbReference type="SAM" id="Coils"/>
    </source>
</evidence>
<keyword evidence="7" id="KW-0995">Kinetochore</keyword>
<keyword evidence="6" id="KW-0498">Mitosis</keyword>
<dbReference type="GO" id="GO:0051301">
    <property type="term" value="P:cell division"/>
    <property type="evidence" value="ECO:0007669"/>
    <property type="project" value="UniProtKB-KW"/>
</dbReference>
<evidence type="ECO:0000256" key="6">
    <source>
        <dbReference type="ARBA" id="ARBA00022776"/>
    </source>
</evidence>
<dbReference type="PANTHER" id="PTHR21650:SF2">
    <property type="entry name" value="KINETOCHORE PROTEIN NUF2"/>
    <property type="match status" value="1"/>
</dbReference>
<feature type="coiled-coil region" evidence="12">
    <location>
        <begin position="271"/>
        <end position="452"/>
    </location>
</feature>
<keyword evidence="17" id="KW-1185">Reference proteome</keyword>
<dbReference type="OrthoDB" id="8194677at2759"/>
<evidence type="ECO:0000256" key="7">
    <source>
        <dbReference type="ARBA" id="ARBA00022838"/>
    </source>
</evidence>
<dbReference type="Gene3D" id="1.10.418.60">
    <property type="entry name" value="Ncd80 complex, Nuf2 subunit"/>
    <property type="match status" value="1"/>
</dbReference>
<feature type="region of interest" description="Disordered" evidence="13">
    <location>
        <begin position="1"/>
        <end position="20"/>
    </location>
</feature>
<evidence type="ECO:0000256" key="1">
    <source>
        <dbReference type="ARBA" id="ARBA00004123"/>
    </source>
</evidence>
<dbReference type="GO" id="GO:0005634">
    <property type="term" value="C:nucleus"/>
    <property type="evidence" value="ECO:0007669"/>
    <property type="project" value="UniProtKB-SubCell"/>
</dbReference>
<evidence type="ECO:0000256" key="2">
    <source>
        <dbReference type="ARBA" id="ARBA00004629"/>
    </source>
</evidence>
<dbReference type="InterPro" id="IPR038275">
    <property type="entry name" value="Nuf2_N_sf"/>
</dbReference>
<dbReference type="Proteomes" id="UP001150925">
    <property type="component" value="Unassembled WGS sequence"/>
</dbReference>
<keyword evidence="9" id="KW-0539">Nucleus</keyword>
<evidence type="ECO:0000256" key="3">
    <source>
        <dbReference type="ARBA" id="ARBA00005498"/>
    </source>
</evidence>
<keyword evidence="10" id="KW-0131">Cell cycle</keyword>
<comment type="caution">
    <text evidence="16">The sequence shown here is derived from an EMBL/GenBank/DDBJ whole genome shotgun (WGS) entry which is preliminary data.</text>
</comment>
<dbReference type="GO" id="GO:0044877">
    <property type="term" value="F:protein-containing complex binding"/>
    <property type="evidence" value="ECO:0007669"/>
    <property type="project" value="TreeGrafter"/>
</dbReference>
<keyword evidence="4" id="KW-0158">Chromosome</keyword>
<dbReference type="GO" id="GO:0007052">
    <property type="term" value="P:mitotic spindle organization"/>
    <property type="evidence" value="ECO:0007669"/>
    <property type="project" value="TreeGrafter"/>
</dbReference>
<feature type="domain" description="Kinetochore protein Nuf2 N-terminal" evidence="14">
    <location>
        <begin position="26"/>
        <end position="162"/>
    </location>
</feature>
<evidence type="ECO:0000256" key="9">
    <source>
        <dbReference type="ARBA" id="ARBA00023242"/>
    </source>
</evidence>
<comment type="similarity">
    <text evidence="3">Belongs to the NUF2 family.</text>
</comment>
<evidence type="ECO:0000313" key="16">
    <source>
        <dbReference type="EMBL" id="KAJ1967919.1"/>
    </source>
</evidence>
<evidence type="ECO:0000256" key="5">
    <source>
        <dbReference type="ARBA" id="ARBA00022618"/>
    </source>
</evidence>
<accession>A0A9W8E3Q2</accession>
<keyword evidence="11" id="KW-0137">Centromere</keyword>
<keyword evidence="8 12" id="KW-0175">Coiled coil</keyword>
<dbReference type="GO" id="GO:0045132">
    <property type="term" value="P:meiotic chromosome segregation"/>
    <property type="evidence" value="ECO:0007669"/>
    <property type="project" value="TreeGrafter"/>
</dbReference>
<evidence type="ECO:0000259" key="14">
    <source>
        <dbReference type="Pfam" id="PF03800"/>
    </source>
</evidence>
<dbReference type="InterPro" id="IPR041112">
    <property type="entry name" value="Nuf2_DHR10-like"/>
</dbReference>
<evidence type="ECO:0000256" key="8">
    <source>
        <dbReference type="ARBA" id="ARBA00023054"/>
    </source>
</evidence>
<sequence>MLSHNGYGMGGLTPRHNSQSNQRVPFIFPTLKPTEILQCMNDLQIPFSEDDLKKPNPKRMQVAYEAFVDILMGITSEQFEISEMDIADCVEHPEIHRDSIRLLTFHSFVCQLMREVGVEDFSLRDIFRPEPGHVRRILSAIINFAKFREEQMVIYDKYVNQADDYNKHLSELQEEEQQLQAQINAAKQRLTKDEAQIERVKKTNDGLLQDIKQCITTQETLVSEVNHLRNSYKERNETMLRNESEENELRHRVADLKSKIVQDPERAKAELQEMNDTVVQSRATIVTLEQNLRKLELRIETMDTLEQEITTCVRLQEDCLAEDNKAQESLQRTTLDREQLEQRQLQVRELDMTHQRITRQITLVQDKLARLDKQKSMKMDGLQTKKIQLEEELKAVTHASDVAKDKVNRNKRLTEEMEQRITELVESTEKDLQHMLNDYLRLKEQVEMYQHELAQVLDY</sequence>
<evidence type="ECO:0000313" key="17">
    <source>
        <dbReference type="Proteomes" id="UP001150925"/>
    </source>
</evidence>
<feature type="coiled-coil region" evidence="12">
    <location>
        <begin position="155"/>
        <end position="203"/>
    </location>
</feature>
<dbReference type="PANTHER" id="PTHR21650">
    <property type="entry name" value="MEMBRALIN/KINETOCHORE PROTEIN NUF2"/>
    <property type="match status" value="1"/>
</dbReference>
<proteinExistence type="inferred from homology"/>
<protein>
    <submittedName>
        <fullName evidence="16">Kinetochore-associated Ndc80 complex subunit nuf2</fullName>
    </submittedName>
</protein>
<dbReference type="GO" id="GO:0051383">
    <property type="term" value="P:kinetochore organization"/>
    <property type="evidence" value="ECO:0007669"/>
    <property type="project" value="TreeGrafter"/>
</dbReference>
<reference evidence="16" key="1">
    <citation type="submission" date="2022-07" db="EMBL/GenBank/DDBJ databases">
        <title>Phylogenomic reconstructions and comparative analyses of Kickxellomycotina fungi.</title>
        <authorList>
            <person name="Reynolds N.K."/>
            <person name="Stajich J.E."/>
            <person name="Barry K."/>
            <person name="Grigoriev I.V."/>
            <person name="Crous P."/>
            <person name="Smith M.E."/>
        </authorList>
    </citation>
    <scope>NUCLEOTIDE SEQUENCE</scope>
    <source>
        <strain evidence="16">RSA 1196</strain>
    </source>
</reference>
<gene>
    <name evidence="16" type="primary">NUF2</name>
    <name evidence="16" type="ORF">IWQ62_001558</name>
</gene>
<evidence type="ECO:0000256" key="11">
    <source>
        <dbReference type="ARBA" id="ARBA00023328"/>
    </source>
</evidence>
<feature type="domain" description="Nuf2 DHR10-like" evidence="15">
    <location>
        <begin position="276"/>
        <end position="390"/>
    </location>
</feature>
<evidence type="ECO:0000259" key="15">
    <source>
        <dbReference type="Pfam" id="PF18595"/>
    </source>
</evidence>
<evidence type="ECO:0000256" key="10">
    <source>
        <dbReference type="ARBA" id="ARBA00023306"/>
    </source>
</evidence>
<dbReference type="Pfam" id="PF03800">
    <property type="entry name" value="Nuf2"/>
    <property type="match status" value="1"/>
</dbReference>
<dbReference type="InterPro" id="IPR005549">
    <property type="entry name" value="Kinetochore_Nuf2_N"/>
</dbReference>
<dbReference type="AlphaFoldDB" id="A0A9W8E3Q2"/>